<dbReference type="Gene3D" id="3.30.1180.10">
    <property type="match status" value="1"/>
</dbReference>
<evidence type="ECO:0000256" key="1">
    <source>
        <dbReference type="ARBA" id="ARBA00023121"/>
    </source>
</evidence>
<dbReference type="Gene3D" id="3.40.50.10170">
    <property type="match status" value="1"/>
</dbReference>
<dbReference type="PANTHER" id="PTHR33434">
    <property type="entry name" value="DEGV DOMAIN-CONTAINING PROTEIN DR_1986-RELATED"/>
    <property type="match status" value="1"/>
</dbReference>
<dbReference type="PANTHER" id="PTHR33434:SF3">
    <property type="entry name" value="DEGV DOMAIN-CONTAINING PROTEIN YITS"/>
    <property type="match status" value="1"/>
</dbReference>
<dbReference type="InterPro" id="IPR003797">
    <property type="entry name" value="DegV"/>
</dbReference>
<dbReference type="AlphaFoldDB" id="J9G5Y8"/>
<evidence type="ECO:0000313" key="2">
    <source>
        <dbReference type="EMBL" id="EJX02617.1"/>
    </source>
</evidence>
<reference evidence="2" key="1">
    <citation type="journal article" date="2012" name="PLoS ONE">
        <title>Gene sets for utilization of primary and secondary nutrition supplies in the distal gut of endangered iberian lynx.</title>
        <authorList>
            <person name="Alcaide M."/>
            <person name="Messina E."/>
            <person name="Richter M."/>
            <person name="Bargiela R."/>
            <person name="Peplies J."/>
            <person name="Huws S.A."/>
            <person name="Newbold C.J."/>
            <person name="Golyshin P.N."/>
            <person name="Simon M.A."/>
            <person name="Lopez G."/>
            <person name="Yakimov M.M."/>
            <person name="Ferrer M."/>
        </authorList>
    </citation>
    <scope>NUCLEOTIDE SEQUENCE</scope>
</reference>
<gene>
    <name evidence="2" type="ORF">EVA_09276</name>
</gene>
<dbReference type="GO" id="GO:0008289">
    <property type="term" value="F:lipid binding"/>
    <property type="evidence" value="ECO:0007669"/>
    <property type="project" value="UniProtKB-KW"/>
</dbReference>
<dbReference type="Pfam" id="PF02645">
    <property type="entry name" value="DegV"/>
    <property type="match status" value="1"/>
</dbReference>
<dbReference type="SUPFAM" id="SSF82549">
    <property type="entry name" value="DAK1/DegV-like"/>
    <property type="match status" value="1"/>
</dbReference>
<dbReference type="InterPro" id="IPR043168">
    <property type="entry name" value="DegV_C"/>
</dbReference>
<proteinExistence type="predicted"/>
<dbReference type="InterPro" id="IPR050270">
    <property type="entry name" value="DegV_domain_contain"/>
</dbReference>
<dbReference type="PROSITE" id="PS51482">
    <property type="entry name" value="DEGV"/>
    <property type="match status" value="1"/>
</dbReference>
<keyword evidence="1" id="KW-0446">Lipid-binding</keyword>
<dbReference type="EMBL" id="AMCI01002472">
    <property type="protein sequence ID" value="EJX02617.1"/>
    <property type="molecule type" value="Genomic_DNA"/>
</dbReference>
<comment type="caution">
    <text evidence="2">The sequence shown here is derived from an EMBL/GenBank/DDBJ whole genome shotgun (WGS) entry which is preliminary data.</text>
</comment>
<organism evidence="2">
    <name type="scientific">gut metagenome</name>
    <dbReference type="NCBI Taxonomy" id="749906"/>
    <lineage>
        <taxon>unclassified sequences</taxon>
        <taxon>metagenomes</taxon>
        <taxon>organismal metagenomes</taxon>
    </lineage>
</organism>
<sequence>MANYVLFTDSTTDLTPALIEELDVRVLPMTFNLDGRDYKNFPDNRELSAHDFYNALRSGSMSTTSQINQSAFQDAFEPVLAEGKDILYLAFSSGLSGTCHSASLAAEDLAPRYPERTIRVVDTLLASMGEGLGVYYAARKMAEGMELNDLADWFEQNRLHVSSWFTVDDLMFLRRGGRLSGAAAVAGTLLGIKPVLHVDNEGHLIPMEKVRGRKASLDALVKHLKNSPIPLEEQVIFLSHGDCADDAEYVANAVRALGVARVEMNHIGPVIGAHSGPGTVALFFLDKVR</sequence>
<dbReference type="NCBIfam" id="TIGR00762">
    <property type="entry name" value="DegV"/>
    <property type="match status" value="1"/>
</dbReference>
<protein>
    <submittedName>
        <fullName evidence="2">DegV family protein</fullName>
    </submittedName>
</protein>
<accession>J9G5Y8</accession>
<name>J9G5Y8_9ZZZZ</name>